<dbReference type="Proteomes" id="UP000789366">
    <property type="component" value="Unassembled WGS sequence"/>
</dbReference>
<name>A0ACA9KHA6_9GLOM</name>
<evidence type="ECO:0000313" key="2">
    <source>
        <dbReference type="Proteomes" id="UP000789366"/>
    </source>
</evidence>
<reference evidence="1" key="1">
    <citation type="submission" date="2021-06" db="EMBL/GenBank/DDBJ databases">
        <authorList>
            <person name="Kallberg Y."/>
            <person name="Tangrot J."/>
            <person name="Rosling A."/>
        </authorList>
    </citation>
    <scope>NUCLEOTIDE SEQUENCE</scope>
    <source>
        <strain evidence="1">28 12/20/2015</strain>
    </source>
</reference>
<evidence type="ECO:0000313" key="1">
    <source>
        <dbReference type="EMBL" id="CAG8472995.1"/>
    </source>
</evidence>
<protein>
    <submittedName>
        <fullName evidence="1">9692_t:CDS:1</fullName>
    </submittedName>
</protein>
<gene>
    <name evidence="1" type="ORF">SPELUC_LOCUS1783</name>
</gene>
<dbReference type="EMBL" id="CAJVPW010001025">
    <property type="protein sequence ID" value="CAG8472995.1"/>
    <property type="molecule type" value="Genomic_DNA"/>
</dbReference>
<sequence>MFLADYFFIMKKLIRVFQSDYISFTDIQQYITMMIDAIWAQFIGNNEVLPTYGPNLLEYIAKNNLNLDQLLIFISEFALATIESLNNHFSNRELFDALKIFDSEQLPNLDNELSNYDNEKIKFLGNFYGLEKIVEDKKFKPPLSKQVLINEWRLVKFFLKNYRSVKFVNAWNLIFTKTSFLLDFSATSTLIQISLIIPVSNATIKRVFS</sequence>
<organism evidence="1 2">
    <name type="scientific">Cetraspora pellucida</name>
    <dbReference type="NCBI Taxonomy" id="1433469"/>
    <lineage>
        <taxon>Eukaryota</taxon>
        <taxon>Fungi</taxon>
        <taxon>Fungi incertae sedis</taxon>
        <taxon>Mucoromycota</taxon>
        <taxon>Glomeromycotina</taxon>
        <taxon>Glomeromycetes</taxon>
        <taxon>Diversisporales</taxon>
        <taxon>Gigasporaceae</taxon>
        <taxon>Cetraspora</taxon>
    </lineage>
</organism>
<keyword evidence="2" id="KW-1185">Reference proteome</keyword>
<accession>A0ACA9KHA6</accession>
<comment type="caution">
    <text evidence="1">The sequence shown here is derived from an EMBL/GenBank/DDBJ whole genome shotgun (WGS) entry which is preliminary data.</text>
</comment>
<proteinExistence type="predicted"/>